<reference evidence="6" key="1">
    <citation type="submission" date="2021-05" db="EMBL/GenBank/DDBJ databases">
        <authorList>
            <person name="Pietrasiak N."/>
            <person name="Ward R."/>
            <person name="Stajich J.E."/>
            <person name="Kurbessoian T."/>
        </authorList>
    </citation>
    <scope>NUCLEOTIDE SEQUENCE</scope>
    <source>
        <strain evidence="6">GSE-TBD4-15B</strain>
    </source>
</reference>
<feature type="region of interest" description="Disordered" evidence="5">
    <location>
        <begin position="40"/>
        <end position="59"/>
    </location>
</feature>
<dbReference type="EMBL" id="JAHHHV010000072">
    <property type="protein sequence ID" value="MBW4466914.1"/>
    <property type="molecule type" value="Genomic_DNA"/>
</dbReference>
<name>A0A951PEH3_9CYAN</name>
<dbReference type="GO" id="GO:0030001">
    <property type="term" value="P:metal ion transport"/>
    <property type="evidence" value="ECO:0007669"/>
    <property type="project" value="InterPro"/>
</dbReference>
<accession>A0A951PEH3</accession>
<evidence type="ECO:0000256" key="4">
    <source>
        <dbReference type="RuleBase" id="RU003512"/>
    </source>
</evidence>
<gene>
    <name evidence="6" type="ORF">KME07_15930</name>
</gene>
<dbReference type="PRINTS" id="PR00690">
    <property type="entry name" value="ADHESNFAMILY"/>
</dbReference>
<evidence type="ECO:0000256" key="2">
    <source>
        <dbReference type="ARBA" id="ARBA00022448"/>
    </source>
</evidence>
<organism evidence="6 7">
    <name type="scientific">Pegethrix bostrychoides GSE-TBD4-15B</name>
    <dbReference type="NCBI Taxonomy" id="2839662"/>
    <lineage>
        <taxon>Bacteria</taxon>
        <taxon>Bacillati</taxon>
        <taxon>Cyanobacteriota</taxon>
        <taxon>Cyanophyceae</taxon>
        <taxon>Oculatellales</taxon>
        <taxon>Oculatellaceae</taxon>
        <taxon>Pegethrix</taxon>
    </lineage>
</organism>
<proteinExistence type="inferred from homology"/>
<dbReference type="GO" id="GO:0007155">
    <property type="term" value="P:cell adhesion"/>
    <property type="evidence" value="ECO:0007669"/>
    <property type="project" value="InterPro"/>
</dbReference>
<comment type="similarity">
    <text evidence="1 4">Belongs to the bacterial solute-binding protein 9 family.</text>
</comment>
<dbReference type="PANTHER" id="PTHR42953">
    <property type="entry name" value="HIGH-AFFINITY ZINC UPTAKE SYSTEM PROTEIN ZNUA-RELATED"/>
    <property type="match status" value="1"/>
</dbReference>
<dbReference type="AlphaFoldDB" id="A0A951PEH3"/>
<protein>
    <submittedName>
        <fullName evidence="6">Zinc ABC transporter substrate-binding protein</fullName>
    </submittedName>
</protein>
<evidence type="ECO:0000256" key="3">
    <source>
        <dbReference type="ARBA" id="ARBA00022729"/>
    </source>
</evidence>
<sequence>MRYFDQSVNLLNLLKLARQAAHSGSIALVSAIAVSLGSCATTPAPSSSESPQSQAAPASTDQLKIVTTFPPMTQFTKAVAGDRAEVTQLLPTTVGPHDYQAKPGDAQKLAEADLLVENGLELEEFLDDLVKNAGSSTLKVIDSSAGIATIATEEIEGHDHDHDHAADEKAAGAAEAGHEHGEFNPHIWLDPKRAMQQVENIRDGLIAADPSGKEVYTANAAAYVEKLKTLDSEIAATLQPYSGKTFVAFHDFAPYFAQSYNLKAQFLVEIPEENPAPEDVKRIMDTVQSTNLKTILNEPQAGEDAFAAVAQDLNVQVSVFDPGETGGADALQPDYYFTLMRQNLKNLKSAFADQSQP</sequence>
<comment type="caution">
    <text evidence="6">The sequence shown here is derived from an EMBL/GenBank/DDBJ whole genome shotgun (WGS) entry which is preliminary data.</text>
</comment>
<dbReference type="Gene3D" id="3.40.50.1980">
    <property type="entry name" value="Nitrogenase molybdenum iron protein domain"/>
    <property type="match status" value="2"/>
</dbReference>
<keyword evidence="3" id="KW-0732">Signal</keyword>
<dbReference type="GO" id="GO:0046872">
    <property type="term" value="F:metal ion binding"/>
    <property type="evidence" value="ECO:0007669"/>
    <property type="project" value="InterPro"/>
</dbReference>
<reference evidence="6" key="2">
    <citation type="journal article" date="2022" name="Microbiol. Resour. Announc.">
        <title>Metagenome Sequencing to Explore Phylogenomics of Terrestrial Cyanobacteria.</title>
        <authorList>
            <person name="Ward R.D."/>
            <person name="Stajich J.E."/>
            <person name="Johansen J.R."/>
            <person name="Huntemann M."/>
            <person name="Clum A."/>
            <person name="Foster B."/>
            <person name="Foster B."/>
            <person name="Roux S."/>
            <person name="Palaniappan K."/>
            <person name="Varghese N."/>
            <person name="Mukherjee S."/>
            <person name="Reddy T.B.K."/>
            <person name="Daum C."/>
            <person name="Copeland A."/>
            <person name="Chen I.A."/>
            <person name="Ivanova N.N."/>
            <person name="Kyrpides N.C."/>
            <person name="Shapiro N."/>
            <person name="Eloe-Fadrosh E.A."/>
            <person name="Pietrasiak N."/>
        </authorList>
    </citation>
    <scope>NUCLEOTIDE SEQUENCE</scope>
    <source>
        <strain evidence="6">GSE-TBD4-15B</strain>
    </source>
</reference>
<evidence type="ECO:0000256" key="1">
    <source>
        <dbReference type="ARBA" id="ARBA00011028"/>
    </source>
</evidence>
<evidence type="ECO:0000256" key="5">
    <source>
        <dbReference type="SAM" id="MobiDB-lite"/>
    </source>
</evidence>
<dbReference type="PANTHER" id="PTHR42953:SF3">
    <property type="entry name" value="HIGH-AFFINITY ZINC UPTAKE SYSTEM PROTEIN ZNUA"/>
    <property type="match status" value="1"/>
</dbReference>
<dbReference type="Proteomes" id="UP000707356">
    <property type="component" value="Unassembled WGS sequence"/>
</dbReference>
<dbReference type="PRINTS" id="PR00691">
    <property type="entry name" value="ADHESINB"/>
</dbReference>
<dbReference type="InterPro" id="IPR006127">
    <property type="entry name" value="ZnuA-like"/>
</dbReference>
<dbReference type="InterPro" id="IPR006129">
    <property type="entry name" value="AdhesinB"/>
</dbReference>
<dbReference type="Pfam" id="PF01297">
    <property type="entry name" value="ZnuA"/>
    <property type="match status" value="1"/>
</dbReference>
<keyword evidence="2 4" id="KW-0813">Transport</keyword>
<dbReference type="InterPro" id="IPR006128">
    <property type="entry name" value="Lipoprotein_PsaA-like"/>
</dbReference>
<evidence type="ECO:0000313" key="6">
    <source>
        <dbReference type="EMBL" id="MBW4466914.1"/>
    </source>
</evidence>
<dbReference type="SUPFAM" id="SSF53807">
    <property type="entry name" value="Helical backbone' metal receptor"/>
    <property type="match status" value="1"/>
</dbReference>
<dbReference type="InterPro" id="IPR050492">
    <property type="entry name" value="Bact_metal-bind_prot9"/>
</dbReference>
<evidence type="ECO:0000313" key="7">
    <source>
        <dbReference type="Proteomes" id="UP000707356"/>
    </source>
</evidence>